<proteinExistence type="predicted"/>
<comment type="caution">
    <text evidence="1">The sequence shown here is derived from an EMBL/GenBank/DDBJ whole genome shotgun (WGS) entry which is preliminary data.</text>
</comment>
<evidence type="ECO:0000313" key="2">
    <source>
        <dbReference type="Proteomes" id="UP001320706"/>
    </source>
</evidence>
<accession>A0ACC3SHY6</accession>
<protein>
    <submittedName>
        <fullName evidence="1">Ribosome biogenesis protein brx1</fullName>
    </submittedName>
</protein>
<dbReference type="EMBL" id="JAMKPW020000011">
    <property type="protein sequence ID" value="KAK8213179.1"/>
    <property type="molecule type" value="Genomic_DNA"/>
</dbReference>
<evidence type="ECO:0000313" key="1">
    <source>
        <dbReference type="EMBL" id="KAK8213179.1"/>
    </source>
</evidence>
<organism evidence="1 2">
    <name type="scientific">Zalaria obscura</name>
    <dbReference type="NCBI Taxonomy" id="2024903"/>
    <lineage>
        <taxon>Eukaryota</taxon>
        <taxon>Fungi</taxon>
        <taxon>Dikarya</taxon>
        <taxon>Ascomycota</taxon>
        <taxon>Pezizomycotina</taxon>
        <taxon>Dothideomycetes</taxon>
        <taxon>Dothideomycetidae</taxon>
        <taxon>Dothideales</taxon>
        <taxon>Zalariaceae</taxon>
        <taxon>Zalaria</taxon>
    </lineage>
</organism>
<reference evidence="1" key="1">
    <citation type="submission" date="2024-02" db="EMBL/GenBank/DDBJ databases">
        <title>Metagenome Assembled Genome of Zalaria obscura JY119.</title>
        <authorList>
            <person name="Vighnesh L."/>
            <person name="Jagadeeshwari U."/>
            <person name="Venkata Ramana C."/>
            <person name="Sasikala C."/>
        </authorList>
    </citation>
    <scope>NUCLEOTIDE SEQUENCE</scope>
    <source>
        <strain evidence="1">JY119</strain>
    </source>
</reference>
<gene>
    <name evidence="1" type="primary">BRX1</name>
    <name evidence="1" type="ORF">M8818_002477</name>
</gene>
<name>A0ACC3SHY6_9PEZI</name>
<sequence>MAAVYKSLKPSGKGKEQGESEGPRNKQRVLILSSRGVTYRHRHLLNDLYSLLPHSRKDAKLDTKTKLYQLNELADLYNCNNVFFFEARKGKDLYVWMSKAPNGPTVKMHLQNLHTMEELHFTGNCLKGSRPILSFDATFDTAPHLKVMKELFSHIFGVPKGARKVKPFVDHVMSFTVADGKVWIRCYQINETEPGKQGNAEELGIAGALDDEEETTTKKGGRGGDTKLSLVEIGPRFVLTPIVIQESSFGGPIIYENKEFVSPNQIRKEARMSRSVKYASRADQMQDRKARRGEYGLSTEGGRRQPRDELDEKMLFA</sequence>
<dbReference type="Proteomes" id="UP001320706">
    <property type="component" value="Unassembled WGS sequence"/>
</dbReference>
<keyword evidence="2" id="KW-1185">Reference proteome</keyword>